<dbReference type="KEGG" id="vpy:HZI73_21350"/>
<proteinExistence type="predicted"/>
<dbReference type="GO" id="GO:0043565">
    <property type="term" value="F:sequence-specific DNA binding"/>
    <property type="evidence" value="ECO:0007669"/>
    <property type="project" value="InterPro"/>
</dbReference>
<dbReference type="Gene3D" id="1.10.10.60">
    <property type="entry name" value="Homeodomain-like"/>
    <property type="match status" value="2"/>
</dbReference>
<dbReference type="Pfam" id="PF12833">
    <property type="entry name" value="HTH_18"/>
    <property type="match status" value="1"/>
</dbReference>
<dbReference type="EMBL" id="CP058649">
    <property type="protein sequence ID" value="QUI24689.1"/>
    <property type="molecule type" value="Genomic_DNA"/>
</dbReference>
<dbReference type="InterPro" id="IPR009057">
    <property type="entry name" value="Homeodomain-like_sf"/>
</dbReference>
<dbReference type="PROSITE" id="PS01124">
    <property type="entry name" value="HTH_ARAC_FAMILY_2"/>
    <property type="match status" value="1"/>
</dbReference>
<dbReference type="SUPFAM" id="SSF46689">
    <property type="entry name" value="Homeodomain-like"/>
    <property type="match status" value="2"/>
</dbReference>
<dbReference type="PANTHER" id="PTHR43280">
    <property type="entry name" value="ARAC-FAMILY TRANSCRIPTIONAL REGULATOR"/>
    <property type="match status" value="1"/>
</dbReference>
<feature type="domain" description="HTH araC/xylS-type" evidence="4">
    <location>
        <begin position="167"/>
        <end position="265"/>
    </location>
</feature>
<dbReference type="Proteomes" id="UP000683246">
    <property type="component" value="Chromosome"/>
</dbReference>
<dbReference type="PANTHER" id="PTHR43280:SF2">
    <property type="entry name" value="HTH-TYPE TRANSCRIPTIONAL REGULATOR EXSA"/>
    <property type="match status" value="1"/>
</dbReference>
<dbReference type="AlphaFoldDB" id="A0A8J8SIQ4"/>
<evidence type="ECO:0000313" key="6">
    <source>
        <dbReference type="Proteomes" id="UP000683246"/>
    </source>
</evidence>
<dbReference type="InterPro" id="IPR037923">
    <property type="entry name" value="HTH-like"/>
</dbReference>
<dbReference type="InterPro" id="IPR018060">
    <property type="entry name" value="HTH_AraC"/>
</dbReference>
<dbReference type="SUPFAM" id="SSF51215">
    <property type="entry name" value="Regulatory protein AraC"/>
    <property type="match status" value="1"/>
</dbReference>
<evidence type="ECO:0000259" key="4">
    <source>
        <dbReference type="PROSITE" id="PS01124"/>
    </source>
</evidence>
<dbReference type="SMART" id="SM00342">
    <property type="entry name" value="HTH_ARAC"/>
    <property type="match status" value="1"/>
</dbReference>
<evidence type="ECO:0000313" key="5">
    <source>
        <dbReference type="EMBL" id="QUI24689.1"/>
    </source>
</evidence>
<evidence type="ECO:0000256" key="2">
    <source>
        <dbReference type="ARBA" id="ARBA00023125"/>
    </source>
</evidence>
<gene>
    <name evidence="5" type="ORF">HZI73_21350</name>
</gene>
<organism evidence="5 6">
    <name type="scientific">Vallitalea pronyensis</name>
    <dbReference type="NCBI Taxonomy" id="1348613"/>
    <lineage>
        <taxon>Bacteria</taxon>
        <taxon>Bacillati</taxon>
        <taxon>Bacillota</taxon>
        <taxon>Clostridia</taxon>
        <taxon>Lachnospirales</taxon>
        <taxon>Vallitaleaceae</taxon>
        <taxon>Vallitalea</taxon>
    </lineage>
</organism>
<keyword evidence="2" id="KW-0238">DNA-binding</keyword>
<accession>A0A8J8SIQ4</accession>
<reference evidence="5" key="1">
    <citation type="submission" date="2020-07" db="EMBL/GenBank/DDBJ databases">
        <title>Vallitalea pronyensis genome.</title>
        <authorList>
            <person name="Postec A."/>
        </authorList>
    </citation>
    <scope>NUCLEOTIDE SEQUENCE</scope>
    <source>
        <strain evidence="5">FatNI3</strain>
    </source>
</reference>
<sequence>MHVQKMKSSVLYSQYVSVKIVEQGIVHGDTRWCYKGVTSPFHRLYHVIDGELTVRENGQRYGLKKGNYYLMRRNATMDYYAKDKFILHYLHIQYPLIGGFDMLQSIDSITHFKLLDDQKIRFNRLFRKCNVAGFAAGVSLLYELLGQLIDQNGLYEHALFFSQNHYITLLEKIERETNVGLTVDDMAKMCEQSTSDFSRKFKKTVGMSPKAYLHHIILEKSKVLLASTTLSMKEIAFGLGFNDNLYFSRFFKKYCDMSPMAYRKSQI</sequence>
<name>A0A8J8SIQ4_9FIRM</name>
<protein>
    <submittedName>
        <fullName evidence="5">AraC family transcriptional regulator</fullName>
    </submittedName>
</protein>
<keyword evidence="1" id="KW-0805">Transcription regulation</keyword>
<dbReference type="GO" id="GO:0003700">
    <property type="term" value="F:DNA-binding transcription factor activity"/>
    <property type="evidence" value="ECO:0007669"/>
    <property type="project" value="InterPro"/>
</dbReference>
<dbReference type="RefSeq" id="WP_212695383.1">
    <property type="nucleotide sequence ID" value="NZ_CP058649.1"/>
</dbReference>
<evidence type="ECO:0000256" key="3">
    <source>
        <dbReference type="ARBA" id="ARBA00023163"/>
    </source>
</evidence>
<evidence type="ECO:0000256" key="1">
    <source>
        <dbReference type="ARBA" id="ARBA00023015"/>
    </source>
</evidence>
<keyword evidence="6" id="KW-1185">Reference proteome</keyword>
<keyword evidence="3" id="KW-0804">Transcription</keyword>